<evidence type="ECO:0000256" key="4">
    <source>
        <dbReference type="ARBA" id="ARBA00023027"/>
    </source>
</evidence>
<dbReference type="Gene3D" id="3.40.50.10380">
    <property type="entry name" value="Malic enzyme, N-terminal domain"/>
    <property type="match status" value="1"/>
</dbReference>
<feature type="domain" description="Malic enzyme NAD-binding" evidence="6">
    <location>
        <begin position="260"/>
        <end position="516"/>
    </location>
</feature>
<dbReference type="SUPFAM" id="SSF51735">
    <property type="entry name" value="NAD(P)-binding Rossmann-fold domains"/>
    <property type="match status" value="1"/>
</dbReference>
<dbReference type="SUPFAM" id="SSF53223">
    <property type="entry name" value="Aminoacid dehydrogenase-like, N-terminal domain"/>
    <property type="match status" value="1"/>
</dbReference>
<dbReference type="InterPro" id="IPR046346">
    <property type="entry name" value="Aminoacid_DH-like_N_sf"/>
</dbReference>
<dbReference type="NCBIfam" id="NF010052">
    <property type="entry name" value="PRK13529.1"/>
    <property type="match status" value="1"/>
</dbReference>
<dbReference type="Pfam" id="PF03949">
    <property type="entry name" value="Malic_M"/>
    <property type="match status" value="1"/>
</dbReference>
<evidence type="ECO:0000256" key="3">
    <source>
        <dbReference type="ARBA" id="ARBA00022723"/>
    </source>
</evidence>
<dbReference type="CDD" id="cd05312">
    <property type="entry name" value="NAD_bind_1_malic_enz"/>
    <property type="match status" value="1"/>
</dbReference>
<reference evidence="8 9" key="1">
    <citation type="submission" date="2023-10" db="EMBL/GenBank/DDBJ databases">
        <title>Holzapfeliella saturejae sp. nov. isolated from Satureja montana flowers.</title>
        <authorList>
            <person name="Alcantara C."/>
            <person name="Zuniga M."/>
            <person name="Landete J.M."/>
            <person name="Monedero V."/>
        </authorList>
    </citation>
    <scope>NUCLEOTIDE SEQUENCE [LARGE SCALE GENOMIC DNA]</scope>
    <source>
        <strain evidence="8 9">He02</strain>
    </source>
</reference>
<dbReference type="InterPro" id="IPR001891">
    <property type="entry name" value="Malic_OxRdtase"/>
</dbReference>
<keyword evidence="9" id="KW-1185">Reference proteome</keyword>
<feature type="domain" description="Malic enzyme N-terminal" evidence="7">
    <location>
        <begin position="68"/>
        <end position="250"/>
    </location>
</feature>
<name>A0ABU8SGT7_9LACO</name>
<dbReference type="InterPro" id="IPR037062">
    <property type="entry name" value="Malic_N_dom_sf"/>
</dbReference>
<dbReference type="PANTHER" id="PTHR23406:SF34">
    <property type="entry name" value="NAD-DEPENDENT MALIC ENZYME, MITOCHONDRIAL"/>
    <property type="match status" value="1"/>
</dbReference>
<evidence type="ECO:0000259" key="6">
    <source>
        <dbReference type="SMART" id="SM00919"/>
    </source>
</evidence>
<gene>
    <name evidence="8" type="ORF">R4Y45_05065</name>
</gene>
<dbReference type="InterPro" id="IPR012302">
    <property type="entry name" value="Malic_NAD-bd"/>
</dbReference>
<dbReference type="NCBIfam" id="NF041582">
    <property type="entry name" value="malolactic"/>
    <property type="match status" value="1"/>
</dbReference>
<keyword evidence="3 5" id="KW-0479">Metal-binding</keyword>
<dbReference type="Pfam" id="PF00390">
    <property type="entry name" value="malic"/>
    <property type="match status" value="1"/>
</dbReference>
<dbReference type="EC" id="4.1.1.101" evidence="8"/>
<dbReference type="InterPro" id="IPR036291">
    <property type="entry name" value="NAD(P)-bd_dom_sf"/>
</dbReference>
<evidence type="ECO:0000256" key="5">
    <source>
        <dbReference type="RuleBase" id="RU003427"/>
    </source>
</evidence>
<dbReference type="Gene3D" id="3.40.50.720">
    <property type="entry name" value="NAD(P)-binding Rossmann-like Domain"/>
    <property type="match status" value="1"/>
</dbReference>
<sequence length="547" mass="60106">MLHNQSILNNPFLNKGTAFTKEERQKLGLTGTLPSQVQTLEQQTTQAYAQFQSKTTPLEKRIFLMTLFNENRTLFYRLMDDHLVEFMPIVYDPVVADSIEQYNELFLNPQNAAFVSVDAPDDIEDTLRNAAGGRDIRLVVVTDSEGILGMGDWGVNGVDIAIGKLMVYTAAAGIDPSQVLPVSIDAGTNNQKLLNDPLYLGNRHERVTGDRYYETIDKFVQAEQKLFPESLLHWEDFGRSNAQVILDKYKDKIATFNDDIQGTGMVVLAGILGALNISKENIKDQKILTFGAGTAGMGIANQIMDELMQEGLTEEEAKQHFYAVDKQGLLFEDTADLTPAQKPFTRKRSEFTNADELTNLEAIVKAVHPTIMIGTSTQPGAFTETIVKEMADHTERPIIFPLSNPTKLAEATAENLIKWTDGRALVATGIPAEDVDYNGVSYQIGQGNNALMYPGLGFGLIASTAKLLNKETLSAACHALGGIVDTSKPGAAVLPPVSKITEFSQKLAEVVAQSIVDQGLNKEPIQDVKKAVADMKWTPEYQDINND</sequence>
<organism evidence="8 9">
    <name type="scientific">Holzapfeliella saturejae</name>
    <dbReference type="NCBI Taxonomy" id="3082953"/>
    <lineage>
        <taxon>Bacteria</taxon>
        <taxon>Bacillati</taxon>
        <taxon>Bacillota</taxon>
        <taxon>Bacilli</taxon>
        <taxon>Lactobacillales</taxon>
        <taxon>Lactobacillaceae</taxon>
        <taxon>Holzapfeliella</taxon>
    </lineage>
</organism>
<dbReference type="PIRSF" id="PIRSF000106">
    <property type="entry name" value="ME"/>
    <property type="match status" value="1"/>
</dbReference>
<dbReference type="InterPro" id="IPR048182">
    <property type="entry name" value="Malolactic_enz"/>
</dbReference>
<dbReference type="PANTHER" id="PTHR23406">
    <property type="entry name" value="MALIC ENZYME-RELATED"/>
    <property type="match status" value="1"/>
</dbReference>
<keyword evidence="4" id="KW-0520">NAD</keyword>
<proteinExistence type="inferred from homology"/>
<dbReference type="PRINTS" id="PR00072">
    <property type="entry name" value="MALOXRDTASE"/>
</dbReference>
<dbReference type="InterPro" id="IPR015884">
    <property type="entry name" value="Malic_enzyme_CS"/>
</dbReference>
<dbReference type="Proteomes" id="UP001377804">
    <property type="component" value="Unassembled WGS sequence"/>
</dbReference>
<comment type="cofactor">
    <cofactor evidence="1">
        <name>Mn(2+)</name>
        <dbReference type="ChEBI" id="CHEBI:29035"/>
    </cofactor>
</comment>
<evidence type="ECO:0000313" key="9">
    <source>
        <dbReference type="Proteomes" id="UP001377804"/>
    </source>
</evidence>
<protein>
    <submittedName>
        <fullName evidence="8">Malolactic enzyme</fullName>
        <ecNumber evidence="8">4.1.1.101</ecNumber>
    </submittedName>
</protein>
<accession>A0ABU8SGT7</accession>
<evidence type="ECO:0000313" key="8">
    <source>
        <dbReference type="EMBL" id="MEJ6348596.1"/>
    </source>
</evidence>
<dbReference type="SMART" id="SM00919">
    <property type="entry name" value="Malic_M"/>
    <property type="match status" value="1"/>
</dbReference>
<comment type="caution">
    <text evidence="8">The sequence shown here is derived from an EMBL/GenBank/DDBJ whole genome shotgun (WGS) entry which is preliminary data.</text>
</comment>
<evidence type="ECO:0000256" key="2">
    <source>
        <dbReference type="ARBA" id="ARBA00008785"/>
    </source>
</evidence>
<dbReference type="EMBL" id="JAWMWG010000001">
    <property type="protein sequence ID" value="MEJ6348596.1"/>
    <property type="molecule type" value="Genomic_DNA"/>
</dbReference>
<dbReference type="RefSeq" id="WP_339969922.1">
    <property type="nucleotide sequence ID" value="NZ_JAWMWG010000001.1"/>
</dbReference>
<evidence type="ECO:0000259" key="7">
    <source>
        <dbReference type="SMART" id="SM01274"/>
    </source>
</evidence>
<dbReference type="SMART" id="SM01274">
    <property type="entry name" value="malic"/>
    <property type="match status" value="1"/>
</dbReference>
<evidence type="ECO:0000256" key="1">
    <source>
        <dbReference type="ARBA" id="ARBA00001936"/>
    </source>
</evidence>
<dbReference type="PROSITE" id="PS00331">
    <property type="entry name" value="MALIC_ENZYMES"/>
    <property type="match status" value="1"/>
</dbReference>
<keyword evidence="8" id="KW-0456">Lyase</keyword>
<dbReference type="GO" id="GO:0043883">
    <property type="term" value="F:malolactic enzyme activity"/>
    <property type="evidence" value="ECO:0007669"/>
    <property type="project" value="UniProtKB-EC"/>
</dbReference>
<comment type="similarity">
    <text evidence="2 5">Belongs to the malic enzymes family.</text>
</comment>
<dbReference type="InterPro" id="IPR012301">
    <property type="entry name" value="Malic_N_dom"/>
</dbReference>